<evidence type="ECO:0000313" key="2">
    <source>
        <dbReference type="EMBL" id="KAJ6238634.1"/>
    </source>
</evidence>
<comment type="caution">
    <text evidence="2">The sequence shown here is derived from an EMBL/GenBank/DDBJ whole genome shotgun (WGS) entry which is preliminary data.</text>
</comment>
<dbReference type="InterPro" id="IPR018544">
    <property type="entry name" value="KICS_2"/>
</dbReference>
<dbReference type="PANTHER" id="PTHR31581">
    <property type="entry name" value="KICSTOR COMPLEX PROTEIN C12ORF66"/>
    <property type="match status" value="1"/>
</dbReference>
<dbReference type="EMBL" id="JAOAOG010000232">
    <property type="protein sequence ID" value="KAJ6238634.1"/>
    <property type="molecule type" value="Genomic_DNA"/>
</dbReference>
<protein>
    <submittedName>
        <fullName evidence="2">Kicstor complex protein c12orf66</fullName>
    </submittedName>
</protein>
<organism evidence="2 3">
    <name type="scientific">Anaeramoeba flamelloides</name>
    <dbReference type="NCBI Taxonomy" id="1746091"/>
    <lineage>
        <taxon>Eukaryota</taxon>
        <taxon>Metamonada</taxon>
        <taxon>Anaeramoebidae</taxon>
        <taxon>Anaeramoeba</taxon>
    </lineage>
</organism>
<accession>A0ABQ8Y4K6</accession>
<evidence type="ECO:0000313" key="3">
    <source>
        <dbReference type="Proteomes" id="UP001150062"/>
    </source>
</evidence>
<dbReference type="Proteomes" id="UP001150062">
    <property type="component" value="Unassembled WGS sequence"/>
</dbReference>
<dbReference type="SUPFAM" id="SSF160651">
    <property type="entry name" value="FLJ32549 C-terminal domain-like"/>
    <property type="match status" value="1"/>
</dbReference>
<dbReference type="Gene3D" id="1.10.3450.30">
    <property type="match status" value="1"/>
</dbReference>
<feature type="region of interest" description="Disordered" evidence="1">
    <location>
        <begin position="91"/>
        <end position="112"/>
    </location>
</feature>
<evidence type="ECO:0000256" key="1">
    <source>
        <dbReference type="SAM" id="MobiDB-lite"/>
    </source>
</evidence>
<dbReference type="InterPro" id="IPR038060">
    <property type="entry name" value="C12orf66-like_central_sf"/>
</dbReference>
<gene>
    <name evidence="2" type="ORF">M0813_25858</name>
</gene>
<dbReference type="SUPFAM" id="SSF158548">
    <property type="entry name" value="FLJ32549 domain-like"/>
    <property type="match status" value="1"/>
</dbReference>
<reference evidence="2" key="1">
    <citation type="submission" date="2022-08" db="EMBL/GenBank/DDBJ databases">
        <title>Novel sulfate-reducing endosymbionts in the free-living metamonad Anaeramoeba.</title>
        <authorList>
            <person name="Jerlstrom-Hultqvist J."/>
            <person name="Cepicka I."/>
            <person name="Gallot-Lavallee L."/>
            <person name="Salas-Leiva D."/>
            <person name="Curtis B.A."/>
            <person name="Zahonova K."/>
            <person name="Pipaliya S."/>
            <person name="Dacks J."/>
            <person name="Roger A.J."/>
        </authorList>
    </citation>
    <scope>NUCLEOTIDE SEQUENCE</scope>
    <source>
        <strain evidence="2">Schooner1</strain>
    </source>
</reference>
<proteinExistence type="predicted"/>
<dbReference type="Pfam" id="PF09404">
    <property type="entry name" value="C12orf66_like"/>
    <property type="match status" value="3"/>
</dbReference>
<dbReference type="PANTHER" id="PTHR31581:SF1">
    <property type="entry name" value="KICSTOR SUBUNIT 2"/>
    <property type="match status" value="1"/>
</dbReference>
<keyword evidence="3" id="KW-1185">Reference proteome</keyword>
<name>A0ABQ8Y4K6_9EUKA</name>
<sequence length="579" mass="68650">MTLYQTNNNYDQLLKNQIIFNCNKKYINSHNIDFLMKNKSSLQNLFTYQKQTVKETRENCQKEIKTDEVNPKSFNLTDYLKLERNYLKMQFVQKDDNNNKKKKKKNKNETNGIDKSLLKQYNSFSIFCEQALERKKKFSLNLKNGAEEERYQGGINIKPNQMNKPKNNNKSTNIKETENEITKNCNQFQTFSQIRIQMIVIFEKLFSFSKANKKCDYFSVLETLITTLTKQQSSLKNKHNCTQDIKYLLFLKKNLKLELEIMINLMQTERQILKFQFRKALFQLFKVKKAIKKWKNLFLHLNKINNLFQANELESNQKDHCQEKHSSLYNYFFSKNTKTNPNKINNEQETKIQYPKLYLWVDNYYDLLISKINIYYSFGLQKTYKGAQMMNRTNEADEIVSFIEQFVQKNKAKSFCLISNKSSVSPNSRAPILPYSCENKQNSNSNNNNNLTIQFEKTKTCSNENQSEEQLNWGISQYPTIFSCPQDGQLNNGQYSSLISLILDSQPELNKNKKIIHFYDKKLKLSFFLMQIQKNITAVLIYPKKKNNFDKKSFNFLKELLKTLSNQSLFQSIHNQTFF</sequence>